<reference evidence="3" key="1">
    <citation type="submission" date="2024-03" db="EMBL/GenBank/DDBJ databases">
        <authorList>
            <consortium name="ELIXIR-Norway"/>
            <consortium name="Elixir Norway"/>
        </authorList>
    </citation>
    <scope>NUCLEOTIDE SEQUENCE</scope>
</reference>
<feature type="domain" description="HMA" evidence="2">
    <location>
        <begin position="78"/>
        <end position="141"/>
    </location>
</feature>
<dbReference type="Gene3D" id="3.30.70.100">
    <property type="match status" value="1"/>
</dbReference>
<dbReference type="PROSITE" id="PS50846">
    <property type="entry name" value="HMA_2"/>
    <property type="match status" value="1"/>
</dbReference>
<dbReference type="PANTHER" id="PTHR46119:SF15">
    <property type="entry name" value="PROTEIN SODIUM POTASSIUM ROOT DEFECTIVE 2"/>
    <property type="match status" value="1"/>
</dbReference>
<protein>
    <recommendedName>
        <fullName evidence="2">HMA domain-containing protein</fullName>
    </recommendedName>
</protein>
<proteinExistence type="predicted"/>
<dbReference type="InterPro" id="IPR036163">
    <property type="entry name" value="HMA_dom_sf"/>
</dbReference>
<evidence type="ECO:0000259" key="2">
    <source>
        <dbReference type="PROSITE" id="PS50846"/>
    </source>
</evidence>
<dbReference type="Pfam" id="PF00403">
    <property type="entry name" value="HMA"/>
    <property type="match status" value="1"/>
</dbReference>
<dbReference type="Proteomes" id="UP001497522">
    <property type="component" value="Chromosome 10"/>
</dbReference>
<dbReference type="PANTHER" id="PTHR46119">
    <property type="entry name" value="OS08G0405700 PROTEIN"/>
    <property type="match status" value="1"/>
</dbReference>
<feature type="compositionally biased region" description="Basic and acidic residues" evidence="1">
    <location>
        <begin position="145"/>
        <end position="311"/>
    </location>
</feature>
<dbReference type="EMBL" id="OZ023711">
    <property type="protein sequence ID" value="CAK9859349.1"/>
    <property type="molecule type" value="Genomic_DNA"/>
</dbReference>
<keyword evidence="4" id="KW-1185">Reference proteome</keyword>
<accession>A0ABP1AA56</accession>
<dbReference type="InterPro" id="IPR006121">
    <property type="entry name" value="HMA_dom"/>
</dbReference>
<evidence type="ECO:0000313" key="4">
    <source>
        <dbReference type="Proteomes" id="UP001497522"/>
    </source>
</evidence>
<feature type="region of interest" description="Disordered" evidence="1">
    <location>
        <begin position="141"/>
        <end position="311"/>
    </location>
</feature>
<gene>
    <name evidence="3" type="ORF">CSSPJE1EN2_LOCUS2344</name>
</gene>
<organism evidence="3 4">
    <name type="scientific">Sphagnum jensenii</name>
    <dbReference type="NCBI Taxonomy" id="128206"/>
    <lineage>
        <taxon>Eukaryota</taxon>
        <taxon>Viridiplantae</taxon>
        <taxon>Streptophyta</taxon>
        <taxon>Embryophyta</taxon>
        <taxon>Bryophyta</taxon>
        <taxon>Sphagnophytina</taxon>
        <taxon>Sphagnopsida</taxon>
        <taxon>Sphagnales</taxon>
        <taxon>Sphagnaceae</taxon>
        <taxon>Sphagnum</taxon>
    </lineage>
</organism>
<dbReference type="SUPFAM" id="SSF55008">
    <property type="entry name" value="HMA, heavy metal-associated domain"/>
    <property type="match status" value="1"/>
</dbReference>
<evidence type="ECO:0000256" key="1">
    <source>
        <dbReference type="SAM" id="MobiDB-lite"/>
    </source>
</evidence>
<name>A0ABP1AA56_9BRYO</name>
<evidence type="ECO:0000313" key="3">
    <source>
        <dbReference type="EMBL" id="CAK9859349.1"/>
    </source>
</evidence>
<dbReference type="InterPro" id="IPR044526">
    <property type="entry name" value="NAKR1-3"/>
</dbReference>
<dbReference type="CDD" id="cd00371">
    <property type="entry name" value="HMA"/>
    <property type="match status" value="1"/>
</dbReference>
<sequence>MLGGQMQNKTSVDGVGSWKALQANKAEREGAYLKAEMVKRSSTKDDSLWRRRRRGPVYKQSHGWVGGDHTSLVQIVEVQTVILKVIMHCEGCAGSVKRAVKRIPGVISYTIDFPAQKVTVTGAVQPNDVFKRVSKSGKLTSFWPEEPKKHEEPKQELKDEKTPDKKEEKAEENPQEKKEEKAAAEEEKKETPEEKKGEKKEGEEEAPKAEEKTEGKKEEAPKAEENKEEAKEDPKAEEKKEEKEEAKLEEEKTEGTKEETKSKEEKKEEANEEKKEEEAPETEGKKQEKKEEEPKAQEKVEAKKPEEPKEDLYPVTFAVGPDYTRYFYY</sequence>